<accession>A0AA51NDN6</accession>
<evidence type="ECO:0000256" key="1">
    <source>
        <dbReference type="SAM" id="Phobius"/>
    </source>
</evidence>
<keyword evidence="1" id="KW-0812">Transmembrane</keyword>
<dbReference type="AlphaFoldDB" id="A0AA51NDN6"/>
<dbReference type="EMBL" id="CP129971">
    <property type="protein sequence ID" value="WMN11725.1"/>
    <property type="molecule type" value="Genomic_DNA"/>
</dbReference>
<keyword evidence="1" id="KW-0472">Membrane</keyword>
<reference evidence="2 3" key="1">
    <citation type="submission" date="2023-08" db="EMBL/GenBank/DDBJ databases">
        <title>Comparative genomics and taxonomic characterization of three novel marine species of genus Marivirga.</title>
        <authorList>
            <person name="Muhammad N."/>
            <person name="Kim S.-G."/>
        </authorList>
    </citation>
    <scope>NUCLEOTIDE SEQUENCE [LARGE SCALE GENOMIC DNA]</scope>
    <source>
        <strain evidence="2 3">BDSF4-3</strain>
    </source>
</reference>
<evidence type="ECO:0000313" key="3">
    <source>
        <dbReference type="Proteomes" id="UP001230496"/>
    </source>
</evidence>
<organism evidence="2 3">
    <name type="scientific">Marivirga salinarum</name>
    <dbReference type="NCBI Taxonomy" id="3059078"/>
    <lineage>
        <taxon>Bacteria</taxon>
        <taxon>Pseudomonadati</taxon>
        <taxon>Bacteroidota</taxon>
        <taxon>Cytophagia</taxon>
        <taxon>Cytophagales</taxon>
        <taxon>Marivirgaceae</taxon>
        <taxon>Marivirga</taxon>
    </lineage>
</organism>
<dbReference type="RefSeq" id="WP_308349383.1">
    <property type="nucleotide sequence ID" value="NZ_CP129971.1"/>
</dbReference>
<keyword evidence="3" id="KW-1185">Reference proteome</keyword>
<dbReference type="Proteomes" id="UP001230496">
    <property type="component" value="Chromosome"/>
</dbReference>
<dbReference type="KEGG" id="msaa:QYS49_39400"/>
<protein>
    <submittedName>
        <fullName evidence="2">Uncharacterized protein</fullName>
    </submittedName>
</protein>
<name>A0AA51NDN6_9BACT</name>
<sequence length="74" mass="8552">MDLDKISKLIGIIVIIAIAKYIWNLIFKKTNTSIISDHGLEILEDPDKKKQLRKAVDEYHETGDWNETQLKSIV</sequence>
<feature type="transmembrane region" description="Helical" evidence="1">
    <location>
        <begin position="6"/>
        <end position="23"/>
    </location>
</feature>
<keyword evidence="1" id="KW-1133">Transmembrane helix</keyword>
<proteinExistence type="predicted"/>
<evidence type="ECO:0000313" key="2">
    <source>
        <dbReference type="EMBL" id="WMN11725.1"/>
    </source>
</evidence>
<gene>
    <name evidence="2" type="ORF">QYS49_39400</name>
</gene>